<protein>
    <submittedName>
        <fullName evidence="2">Transporter</fullName>
    </submittedName>
</protein>
<dbReference type="AlphaFoldDB" id="A0A380FHU8"/>
<reference evidence="2 3" key="1">
    <citation type="submission" date="2018-06" db="EMBL/GenBank/DDBJ databases">
        <authorList>
            <consortium name="Pathogen Informatics"/>
            <person name="Doyle S."/>
        </authorList>
    </citation>
    <scope>NUCLEOTIDE SEQUENCE [LARGE SCALE GENOMIC DNA]</scope>
    <source>
        <strain evidence="2 3">NCTC12195</strain>
    </source>
</reference>
<proteinExistence type="predicted"/>
<evidence type="ECO:0000313" key="2">
    <source>
        <dbReference type="EMBL" id="SUM33340.1"/>
    </source>
</evidence>
<organism evidence="2 3">
    <name type="scientific">Staphylococcus gallinarum</name>
    <dbReference type="NCBI Taxonomy" id="1293"/>
    <lineage>
        <taxon>Bacteria</taxon>
        <taxon>Bacillati</taxon>
        <taxon>Bacillota</taxon>
        <taxon>Bacilli</taxon>
        <taxon>Bacillales</taxon>
        <taxon>Staphylococcaceae</taxon>
        <taxon>Staphylococcus</taxon>
    </lineage>
</organism>
<evidence type="ECO:0000313" key="3">
    <source>
        <dbReference type="Proteomes" id="UP000255277"/>
    </source>
</evidence>
<keyword evidence="1" id="KW-0812">Transmembrane</keyword>
<keyword evidence="1" id="KW-1133">Transmembrane helix</keyword>
<dbReference type="EMBL" id="UHDK01000001">
    <property type="protein sequence ID" value="SUM33340.1"/>
    <property type="molecule type" value="Genomic_DNA"/>
</dbReference>
<sequence>MATSAIGPAFLTQTAVFTAQFTASFAFAILLSILIDIGASN</sequence>
<keyword evidence="1" id="KW-0472">Membrane</keyword>
<evidence type="ECO:0000256" key="1">
    <source>
        <dbReference type="SAM" id="Phobius"/>
    </source>
</evidence>
<gene>
    <name evidence="2" type="ORF">NCTC12195_02797</name>
</gene>
<feature type="transmembrane region" description="Helical" evidence="1">
    <location>
        <begin position="15"/>
        <end position="35"/>
    </location>
</feature>
<name>A0A380FHU8_STAGA</name>
<dbReference type="Proteomes" id="UP000255277">
    <property type="component" value="Unassembled WGS sequence"/>
</dbReference>
<accession>A0A380FHU8</accession>